<dbReference type="PANTHER" id="PTHR21092">
    <property type="entry name" value="NICASTRIN"/>
    <property type="match status" value="1"/>
</dbReference>
<keyword evidence="2" id="KW-1185">Reference proteome</keyword>
<reference evidence="1 2" key="2">
    <citation type="submission" date="2018-11" db="EMBL/GenBank/DDBJ databases">
        <authorList>
            <consortium name="Pathogen Informatics"/>
        </authorList>
    </citation>
    <scope>NUCLEOTIDE SEQUENCE [LARGE SCALE GENOMIC DNA]</scope>
</reference>
<dbReference type="PANTHER" id="PTHR21092:SF0">
    <property type="entry name" value="NICASTRIN"/>
    <property type="match status" value="1"/>
</dbReference>
<gene>
    <name evidence="1" type="ORF">GPUH_LOCUS4822</name>
</gene>
<dbReference type="Pfam" id="PF05450">
    <property type="entry name" value="Nicastrin"/>
    <property type="match status" value="1"/>
</dbReference>
<dbReference type="Proteomes" id="UP000271098">
    <property type="component" value="Unassembled WGS sequence"/>
</dbReference>
<dbReference type="AlphaFoldDB" id="A0A183D7Y3"/>
<reference evidence="3" key="1">
    <citation type="submission" date="2016-06" db="UniProtKB">
        <authorList>
            <consortium name="WormBaseParasite"/>
        </authorList>
    </citation>
    <scope>IDENTIFICATION</scope>
</reference>
<name>A0A183D7Y3_9BILA</name>
<dbReference type="GO" id="GO:0016485">
    <property type="term" value="P:protein processing"/>
    <property type="evidence" value="ECO:0007669"/>
    <property type="project" value="InterPro"/>
</dbReference>
<accession>A0A183D7Y3</accession>
<evidence type="ECO:0000313" key="3">
    <source>
        <dbReference type="WBParaSite" id="GPUH_0000483101-mRNA-1"/>
    </source>
</evidence>
<dbReference type="SUPFAM" id="SSF53187">
    <property type="entry name" value="Zn-dependent exopeptidases"/>
    <property type="match status" value="1"/>
</dbReference>
<dbReference type="OrthoDB" id="755951at2759"/>
<evidence type="ECO:0000313" key="1">
    <source>
        <dbReference type="EMBL" id="VDK47548.1"/>
    </source>
</evidence>
<proteinExistence type="predicted"/>
<organism evidence="3">
    <name type="scientific">Gongylonema pulchrum</name>
    <dbReference type="NCBI Taxonomy" id="637853"/>
    <lineage>
        <taxon>Eukaryota</taxon>
        <taxon>Metazoa</taxon>
        <taxon>Ecdysozoa</taxon>
        <taxon>Nematoda</taxon>
        <taxon>Chromadorea</taxon>
        <taxon>Rhabditida</taxon>
        <taxon>Spirurina</taxon>
        <taxon>Spiruromorpha</taxon>
        <taxon>Spiruroidea</taxon>
        <taxon>Gongylonematidae</taxon>
        <taxon>Gongylonema</taxon>
    </lineage>
</organism>
<sequence length="114" mass="12181">MDSFSSFTEAAVGEVSVLTSLTSLLAVAKALGSNLSEIEKLAERYGRAIIFAFFHGESLGYIGSSAAVNDIEKGEFPLDIQLADIDSFIESHIPNSDLSCFGVKATLKRNEVCS</sequence>
<evidence type="ECO:0000313" key="2">
    <source>
        <dbReference type="Proteomes" id="UP000271098"/>
    </source>
</evidence>
<dbReference type="InterPro" id="IPR008710">
    <property type="entry name" value="Nicastrin"/>
</dbReference>
<dbReference type="Gene3D" id="3.40.630.10">
    <property type="entry name" value="Zn peptidases"/>
    <property type="match status" value="1"/>
</dbReference>
<dbReference type="EMBL" id="UYRT01009496">
    <property type="protein sequence ID" value="VDK47548.1"/>
    <property type="molecule type" value="Genomic_DNA"/>
</dbReference>
<dbReference type="GO" id="GO:0007220">
    <property type="term" value="P:Notch receptor processing"/>
    <property type="evidence" value="ECO:0007669"/>
    <property type="project" value="TreeGrafter"/>
</dbReference>
<dbReference type="WBParaSite" id="GPUH_0000483101-mRNA-1">
    <property type="protein sequence ID" value="GPUH_0000483101-mRNA-1"/>
    <property type="gene ID" value="GPUH_0000483101"/>
</dbReference>
<dbReference type="GO" id="GO:0005886">
    <property type="term" value="C:plasma membrane"/>
    <property type="evidence" value="ECO:0007669"/>
    <property type="project" value="TreeGrafter"/>
</dbReference>
<protein>
    <submittedName>
        <fullName evidence="3">ANF_receptor domain-containing protein</fullName>
    </submittedName>
</protein>